<dbReference type="GO" id="GO:0005524">
    <property type="term" value="F:ATP binding"/>
    <property type="evidence" value="ECO:0007669"/>
    <property type="project" value="UniProtKB-UniRule"/>
</dbReference>
<dbReference type="GO" id="GO:0017168">
    <property type="term" value="F:5-oxoprolinase (ATP-hydrolyzing) activity"/>
    <property type="evidence" value="ECO:0007669"/>
    <property type="project" value="UniProtKB-UniRule"/>
</dbReference>
<sequence length="250" mass="26222">MPTLDLNCDMGESFGPWNMGNDLAILQHVTSANIACGFHAGDPDVMLRTVQAALAAGVALGAHPGLPDLQGFGRRAMALSPAEVYALVVYQVGALQAFAQTQGAMLHHVKTHGALYTMTARDAALARAVARAVHGIDAGLLVYVANPNMARAAQEIGLPVAFEVYADCTYQDDGTLTPRSLPNAMIEDVDQSIAQVKRMVHDGVVRALSGKEVALTADTLCIHGDQPGAALFAERIRAALEADGIAIQAL</sequence>
<keyword evidence="1" id="KW-0378">Hydrolase</keyword>
<keyword evidence="1" id="KW-0067">ATP-binding</keyword>
<comment type="caution">
    <text evidence="2">The sequence shown here is derived from an EMBL/GenBank/DDBJ whole genome shotgun (WGS) entry which is preliminary data.</text>
</comment>
<comment type="function">
    <text evidence="1">Catalyzes the cleavage of 5-oxoproline to form L-glutamate coupled to the hydrolysis of ATP to ADP and inorganic phosphate.</text>
</comment>
<dbReference type="EMBL" id="WNDQ01000032">
    <property type="protein sequence ID" value="KAF1020681.1"/>
    <property type="molecule type" value="Genomic_DNA"/>
</dbReference>
<dbReference type="PANTHER" id="PTHR30292">
    <property type="entry name" value="UNCHARACTERIZED PROTEIN YBGL-RELATED"/>
    <property type="match status" value="1"/>
</dbReference>
<dbReference type="HAMAP" id="MF_00691">
    <property type="entry name" value="PxpA"/>
    <property type="match status" value="1"/>
</dbReference>
<dbReference type="NCBIfam" id="NF003816">
    <property type="entry name" value="PRK05406.1-5"/>
    <property type="match status" value="1"/>
</dbReference>
<comment type="subunit">
    <text evidence="1">Forms a complex composed of PxpA, PxpB and PxpC.</text>
</comment>
<organism evidence="2 3">
    <name type="scientific">Paracidovorax wautersii</name>
    <dbReference type="NCBI Taxonomy" id="1177982"/>
    <lineage>
        <taxon>Bacteria</taxon>
        <taxon>Pseudomonadati</taxon>
        <taxon>Pseudomonadota</taxon>
        <taxon>Betaproteobacteria</taxon>
        <taxon>Burkholderiales</taxon>
        <taxon>Comamonadaceae</taxon>
        <taxon>Paracidovorax</taxon>
    </lineage>
</organism>
<evidence type="ECO:0000313" key="3">
    <source>
        <dbReference type="Proteomes" id="UP000461670"/>
    </source>
</evidence>
<evidence type="ECO:0000313" key="2">
    <source>
        <dbReference type="EMBL" id="KAF1020681.1"/>
    </source>
</evidence>
<accession>A0A7V8JQ70</accession>
<dbReference type="PANTHER" id="PTHR30292:SF0">
    <property type="entry name" value="5-OXOPROLINASE SUBUNIT A"/>
    <property type="match status" value="1"/>
</dbReference>
<evidence type="ECO:0000256" key="1">
    <source>
        <dbReference type="HAMAP-Rule" id="MF_00691"/>
    </source>
</evidence>
<dbReference type="NCBIfam" id="NF003814">
    <property type="entry name" value="PRK05406.1-3"/>
    <property type="match status" value="1"/>
</dbReference>
<dbReference type="Proteomes" id="UP000461670">
    <property type="component" value="Unassembled WGS sequence"/>
</dbReference>
<dbReference type="EC" id="3.5.2.9" evidence="1"/>
<keyword evidence="1" id="KW-0547">Nucleotide-binding</keyword>
<dbReference type="GO" id="GO:0005975">
    <property type="term" value="P:carbohydrate metabolic process"/>
    <property type="evidence" value="ECO:0007669"/>
    <property type="project" value="InterPro"/>
</dbReference>
<dbReference type="InterPro" id="IPR005501">
    <property type="entry name" value="LamB/YcsF/PxpA-like"/>
</dbReference>
<dbReference type="CDD" id="cd10787">
    <property type="entry name" value="LamB_YcsF_like"/>
    <property type="match status" value="1"/>
</dbReference>
<gene>
    <name evidence="1" type="primary">pxpA</name>
    <name evidence="2" type="ORF">GAK30_02385</name>
</gene>
<protein>
    <recommendedName>
        <fullName evidence="1">5-oxoprolinase subunit A</fullName>
        <shortName evidence="1">5-OPase subunit A</shortName>
        <ecNumber evidence="1">3.5.2.9</ecNumber>
    </recommendedName>
    <alternativeName>
        <fullName evidence="1">5-oxoprolinase (ATP-hydrolyzing) subunit A</fullName>
    </alternativeName>
</protein>
<comment type="catalytic activity">
    <reaction evidence="1">
        <text>5-oxo-L-proline + ATP + 2 H2O = L-glutamate + ADP + phosphate + H(+)</text>
        <dbReference type="Rhea" id="RHEA:10348"/>
        <dbReference type="ChEBI" id="CHEBI:15377"/>
        <dbReference type="ChEBI" id="CHEBI:15378"/>
        <dbReference type="ChEBI" id="CHEBI:29985"/>
        <dbReference type="ChEBI" id="CHEBI:30616"/>
        <dbReference type="ChEBI" id="CHEBI:43474"/>
        <dbReference type="ChEBI" id="CHEBI:58402"/>
        <dbReference type="ChEBI" id="CHEBI:456216"/>
        <dbReference type="EC" id="3.5.2.9"/>
    </reaction>
</comment>
<dbReference type="AlphaFoldDB" id="A0A7V8JQ70"/>
<comment type="similarity">
    <text evidence="1">Belongs to the LamB/PxpA family.</text>
</comment>
<dbReference type="InterPro" id="IPR011330">
    <property type="entry name" value="Glyco_hydro/deAcase_b/a-brl"/>
</dbReference>
<proteinExistence type="inferred from homology"/>
<dbReference type="Pfam" id="PF03746">
    <property type="entry name" value="LamB_YcsF"/>
    <property type="match status" value="1"/>
</dbReference>
<reference evidence="3" key="1">
    <citation type="journal article" date="2020" name="MBio">
        <title>Horizontal gene transfer to a defensive symbiont with a reduced genome amongst a multipartite beetle microbiome.</title>
        <authorList>
            <person name="Waterworth S.C."/>
            <person name="Florez L.V."/>
            <person name="Rees E.R."/>
            <person name="Hertweck C."/>
            <person name="Kaltenpoth M."/>
            <person name="Kwan J.C."/>
        </authorList>
    </citation>
    <scope>NUCLEOTIDE SEQUENCE [LARGE SCALE GENOMIC DNA]</scope>
</reference>
<dbReference type="SUPFAM" id="SSF88713">
    <property type="entry name" value="Glycoside hydrolase/deacetylase"/>
    <property type="match status" value="1"/>
</dbReference>
<dbReference type="Gene3D" id="3.20.20.370">
    <property type="entry name" value="Glycoside hydrolase/deacetylase"/>
    <property type="match status" value="1"/>
</dbReference>
<name>A0A7V8JQ70_9BURK</name>